<evidence type="ECO:0000259" key="1">
    <source>
        <dbReference type="Pfam" id="PF13474"/>
    </source>
</evidence>
<sequence length="151" mass="16581">MPGKASELVAGAKKWAANYGDFPNGEEGAVLTVPLRIRGAWERNDAELFAEVFADNGSMLVGDKQLQSREEVLEYMKEAFKGTYKGARLEETPVVIRKLSDTVAFAVTKGGILLDGETEVAPEREVRATWVIVKEDGDWKLLNHQTSPISG</sequence>
<protein>
    <recommendedName>
        <fullName evidence="1">SnoaL-like domain-containing protein</fullName>
    </recommendedName>
</protein>
<dbReference type="STRING" id="589385.SAMN05421504_103537"/>
<gene>
    <name evidence="2" type="ORF">SAMN05421504_103537</name>
</gene>
<organism evidence="2 3">
    <name type="scientific">Amycolatopsis xylanica</name>
    <dbReference type="NCBI Taxonomy" id="589385"/>
    <lineage>
        <taxon>Bacteria</taxon>
        <taxon>Bacillati</taxon>
        <taxon>Actinomycetota</taxon>
        <taxon>Actinomycetes</taxon>
        <taxon>Pseudonocardiales</taxon>
        <taxon>Pseudonocardiaceae</taxon>
        <taxon>Amycolatopsis</taxon>
    </lineage>
</organism>
<keyword evidence="3" id="KW-1185">Reference proteome</keyword>
<dbReference type="SUPFAM" id="SSF54427">
    <property type="entry name" value="NTF2-like"/>
    <property type="match status" value="1"/>
</dbReference>
<dbReference type="InterPro" id="IPR037401">
    <property type="entry name" value="SnoaL-like"/>
</dbReference>
<dbReference type="Gene3D" id="3.10.450.50">
    <property type="match status" value="1"/>
</dbReference>
<dbReference type="EMBL" id="FNON01000003">
    <property type="protein sequence ID" value="SDX70210.1"/>
    <property type="molecule type" value="Genomic_DNA"/>
</dbReference>
<dbReference type="NCBIfam" id="TIGR02246">
    <property type="entry name" value="SgcJ/EcaC family oxidoreductase"/>
    <property type="match status" value="1"/>
</dbReference>
<reference evidence="2 3" key="1">
    <citation type="submission" date="2016-10" db="EMBL/GenBank/DDBJ databases">
        <authorList>
            <person name="de Groot N.N."/>
        </authorList>
    </citation>
    <scope>NUCLEOTIDE SEQUENCE [LARGE SCALE GENOMIC DNA]</scope>
    <source>
        <strain evidence="2 3">CPCC 202699</strain>
    </source>
</reference>
<accession>A0A1H3DV56</accession>
<dbReference type="InterPro" id="IPR011944">
    <property type="entry name" value="Steroid_delta5-4_isomerase"/>
</dbReference>
<evidence type="ECO:0000313" key="3">
    <source>
        <dbReference type="Proteomes" id="UP000199515"/>
    </source>
</evidence>
<feature type="domain" description="SnoaL-like" evidence="1">
    <location>
        <begin position="40"/>
        <end position="148"/>
    </location>
</feature>
<name>A0A1H3DV56_9PSEU</name>
<dbReference type="RefSeq" id="WP_091289598.1">
    <property type="nucleotide sequence ID" value="NZ_FNON01000003.1"/>
</dbReference>
<dbReference type="AlphaFoldDB" id="A0A1H3DV56"/>
<evidence type="ECO:0000313" key="2">
    <source>
        <dbReference type="EMBL" id="SDX70210.1"/>
    </source>
</evidence>
<dbReference type="Proteomes" id="UP000199515">
    <property type="component" value="Unassembled WGS sequence"/>
</dbReference>
<dbReference type="Pfam" id="PF13474">
    <property type="entry name" value="SnoaL_3"/>
    <property type="match status" value="1"/>
</dbReference>
<dbReference type="OrthoDB" id="582586at2"/>
<proteinExistence type="predicted"/>
<dbReference type="InterPro" id="IPR032710">
    <property type="entry name" value="NTF2-like_dom_sf"/>
</dbReference>